<feature type="compositionally biased region" description="Basic and acidic residues" evidence="1">
    <location>
        <begin position="94"/>
        <end position="105"/>
    </location>
</feature>
<protein>
    <submittedName>
        <fullName evidence="2">Uncharacterized protein</fullName>
    </submittedName>
</protein>
<feature type="compositionally biased region" description="Polar residues" evidence="1">
    <location>
        <begin position="81"/>
        <end position="90"/>
    </location>
</feature>
<organism evidence="2 3">
    <name type="scientific">Pelobates cultripes</name>
    <name type="common">Western spadefoot toad</name>
    <dbReference type="NCBI Taxonomy" id="61616"/>
    <lineage>
        <taxon>Eukaryota</taxon>
        <taxon>Metazoa</taxon>
        <taxon>Chordata</taxon>
        <taxon>Craniata</taxon>
        <taxon>Vertebrata</taxon>
        <taxon>Euteleostomi</taxon>
        <taxon>Amphibia</taxon>
        <taxon>Batrachia</taxon>
        <taxon>Anura</taxon>
        <taxon>Pelobatoidea</taxon>
        <taxon>Pelobatidae</taxon>
        <taxon>Pelobates</taxon>
    </lineage>
</organism>
<gene>
    <name evidence="2" type="ORF">PECUL_23A041703</name>
</gene>
<name>A0AAD1RI89_PELCU</name>
<sequence>TPEVFSAPGTSDKGDTKAQHGPSVAEPISLHRDMVAPLEQLDSEEFHSLLDATMSKSVTQAIFNAMGVMSDNLSHSISSAIKASNPSMTQARAAEGEPLSREGRKAMSKTHKVGTHASKTRLTDR</sequence>
<feature type="region of interest" description="Disordered" evidence="1">
    <location>
        <begin position="81"/>
        <end position="125"/>
    </location>
</feature>
<evidence type="ECO:0000313" key="3">
    <source>
        <dbReference type="Proteomes" id="UP001295444"/>
    </source>
</evidence>
<reference evidence="2" key="1">
    <citation type="submission" date="2022-03" db="EMBL/GenBank/DDBJ databases">
        <authorList>
            <person name="Alioto T."/>
            <person name="Alioto T."/>
            <person name="Gomez Garrido J."/>
        </authorList>
    </citation>
    <scope>NUCLEOTIDE SEQUENCE</scope>
</reference>
<proteinExistence type="predicted"/>
<feature type="region of interest" description="Disordered" evidence="1">
    <location>
        <begin position="1"/>
        <end position="27"/>
    </location>
</feature>
<dbReference type="AlphaFoldDB" id="A0AAD1RI89"/>
<keyword evidence="3" id="KW-1185">Reference proteome</keyword>
<evidence type="ECO:0000313" key="2">
    <source>
        <dbReference type="EMBL" id="CAH2252663.1"/>
    </source>
</evidence>
<feature type="non-terminal residue" evidence="2">
    <location>
        <position position="1"/>
    </location>
</feature>
<dbReference type="EMBL" id="OW240913">
    <property type="protein sequence ID" value="CAH2252663.1"/>
    <property type="molecule type" value="Genomic_DNA"/>
</dbReference>
<feature type="non-terminal residue" evidence="2">
    <location>
        <position position="125"/>
    </location>
</feature>
<dbReference type="Proteomes" id="UP001295444">
    <property type="component" value="Chromosome 02"/>
</dbReference>
<accession>A0AAD1RI89</accession>
<evidence type="ECO:0000256" key="1">
    <source>
        <dbReference type="SAM" id="MobiDB-lite"/>
    </source>
</evidence>